<comment type="similarity">
    <text evidence="1 6">Belongs to the DNA mismatch repair MutS family.</text>
</comment>
<feature type="region of interest" description="Disordered" evidence="7">
    <location>
        <begin position="12"/>
        <end position="32"/>
    </location>
</feature>
<dbReference type="Pfam" id="PF00488">
    <property type="entry name" value="MutS_V"/>
    <property type="match status" value="1"/>
</dbReference>
<dbReference type="Proteomes" id="UP001195914">
    <property type="component" value="Unassembled WGS sequence"/>
</dbReference>
<dbReference type="SMART" id="SM00534">
    <property type="entry name" value="MUTSac"/>
    <property type="match status" value="1"/>
</dbReference>
<keyword evidence="5 6" id="KW-0238">DNA-binding</keyword>
<evidence type="ECO:0000256" key="4">
    <source>
        <dbReference type="ARBA" id="ARBA00022840"/>
    </source>
</evidence>
<dbReference type="Pfam" id="PF05192">
    <property type="entry name" value="MutS_III"/>
    <property type="match status" value="1"/>
</dbReference>
<reference evidence="10" key="2">
    <citation type="submission" date="2021-05" db="EMBL/GenBank/DDBJ databases">
        <authorList>
            <person name="Pain A."/>
        </authorList>
    </citation>
    <scope>NUCLEOTIDE SEQUENCE</scope>
    <source>
        <strain evidence="10">1802A</strain>
    </source>
</reference>
<organism evidence="10 11">
    <name type="scientific">Babesia divergens</name>
    <dbReference type="NCBI Taxonomy" id="32595"/>
    <lineage>
        <taxon>Eukaryota</taxon>
        <taxon>Sar</taxon>
        <taxon>Alveolata</taxon>
        <taxon>Apicomplexa</taxon>
        <taxon>Aconoidasida</taxon>
        <taxon>Piroplasmida</taxon>
        <taxon>Babesiidae</taxon>
        <taxon>Babesia</taxon>
    </lineage>
</organism>
<feature type="region of interest" description="Disordered" evidence="7">
    <location>
        <begin position="197"/>
        <end position="245"/>
    </location>
</feature>
<accession>A0AAD9GFJ1</accession>
<feature type="compositionally biased region" description="Polar residues" evidence="7">
    <location>
        <begin position="216"/>
        <end position="227"/>
    </location>
</feature>
<dbReference type="InterPro" id="IPR036187">
    <property type="entry name" value="DNA_mismatch_repair_MutS_sf"/>
</dbReference>
<name>A0AAD9GFJ1_BABDI</name>
<feature type="compositionally biased region" description="Basic and acidic residues" evidence="7">
    <location>
        <begin position="199"/>
        <end position="215"/>
    </location>
</feature>
<gene>
    <name evidence="10" type="ORF">X943_002097</name>
</gene>
<evidence type="ECO:0000259" key="9">
    <source>
        <dbReference type="SMART" id="SM00534"/>
    </source>
</evidence>
<evidence type="ECO:0000256" key="2">
    <source>
        <dbReference type="ARBA" id="ARBA00022741"/>
    </source>
</evidence>
<evidence type="ECO:0000256" key="3">
    <source>
        <dbReference type="ARBA" id="ARBA00022763"/>
    </source>
</evidence>
<dbReference type="InterPro" id="IPR017261">
    <property type="entry name" value="DNA_mismatch_repair_MutS/MSH"/>
</dbReference>
<feature type="domain" description="DNA mismatch repair protein MutS core" evidence="8">
    <location>
        <begin position="705"/>
        <end position="1037"/>
    </location>
</feature>
<dbReference type="SUPFAM" id="SSF48334">
    <property type="entry name" value="DNA repair protein MutS, domain III"/>
    <property type="match status" value="1"/>
</dbReference>
<dbReference type="Pfam" id="PF01624">
    <property type="entry name" value="MutS_I"/>
    <property type="match status" value="1"/>
</dbReference>
<evidence type="ECO:0000256" key="6">
    <source>
        <dbReference type="PIRNR" id="PIRNR037677"/>
    </source>
</evidence>
<evidence type="ECO:0000313" key="11">
    <source>
        <dbReference type="Proteomes" id="UP001195914"/>
    </source>
</evidence>
<keyword evidence="6" id="KW-0234">DNA repair</keyword>
<dbReference type="InterPro" id="IPR000432">
    <property type="entry name" value="DNA_mismatch_repair_MutS_C"/>
</dbReference>
<dbReference type="GO" id="GO:0030983">
    <property type="term" value="F:mismatched DNA binding"/>
    <property type="evidence" value="ECO:0007669"/>
    <property type="project" value="UniProtKB-UniRule"/>
</dbReference>
<protein>
    <recommendedName>
        <fullName evidence="6">DNA mismatch repair protein</fullName>
    </recommendedName>
</protein>
<evidence type="ECO:0000256" key="1">
    <source>
        <dbReference type="ARBA" id="ARBA00006271"/>
    </source>
</evidence>
<dbReference type="InterPro" id="IPR045076">
    <property type="entry name" value="MutS"/>
</dbReference>
<dbReference type="InterPro" id="IPR027417">
    <property type="entry name" value="P-loop_NTPase"/>
</dbReference>
<dbReference type="InterPro" id="IPR007696">
    <property type="entry name" value="DNA_mismatch_repair_MutS_core"/>
</dbReference>
<dbReference type="GO" id="GO:0006298">
    <property type="term" value="P:mismatch repair"/>
    <property type="evidence" value="ECO:0007669"/>
    <property type="project" value="InterPro"/>
</dbReference>
<dbReference type="SMART" id="SM00533">
    <property type="entry name" value="MUTSd"/>
    <property type="match status" value="1"/>
</dbReference>
<evidence type="ECO:0000256" key="5">
    <source>
        <dbReference type="ARBA" id="ARBA00023125"/>
    </source>
</evidence>
<dbReference type="GO" id="GO:0005524">
    <property type="term" value="F:ATP binding"/>
    <property type="evidence" value="ECO:0007669"/>
    <property type="project" value="UniProtKB-UniRule"/>
</dbReference>
<feature type="compositionally biased region" description="Polar residues" evidence="7">
    <location>
        <begin position="20"/>
        <end position="31"/>
    </location>
</feature>
<dbReference type="EMBL" id="JAHBMH010000033">
    <property type="protein sequence ID" value="KAK1937472.1"/>
    <property type="molecule type" value="Genomic_DNA"/>
</dbReference>
<feature type="domain" description="DNA mismatch repair proteins mutS family" evidence="9">
    <location>
        <begin position="1055"/>
        <end position="1255"/>
    </location>
</feature>
<dbReference type="PIRSF" id="PIRSF037677">
    <property type="entry name" value="DNA_mis_repair_Msh6"/>
    <property type="match status" value="1"/>
</dbReference>
<evidence type="ECO:0000259" key="8">
    <source>
        <dbReference type="SMART" id="SM00533"/>
    </source>
</evidence>
<feature type="region of interest" description="Disordered" evidence="7">
    <location>
        <begin position="150"/>
        <end position="171"/>
    </location>
</feature>
<keyword evidence="11" id="KW-1185">Reference proteome</keyword>
<dbReference type="PANTHER" id="PTHR11361:SF148">
    <property type="entry name" value="DNA MISMATCH REPAIR PROTEIN MSH6"/>
    <property type="match status" value="1"/>
</dbReference>
<dbReference type="Gene3D" id="1.10.1420.10">
    <property type="match status" value="2"/>
</dbReference>
<evidence type="ECO:0000313" key="10">
    <source>
        <dbReference type="EMBL" id="KAK1937472.1"/>
    </source>
</evidence>
<sequence length="1291" mass="143611">MQIGIKAYFQSTRKAPAAQPTDSVNSCSQGSVADPVADKADLETVTPTVDVITPSIDTADRTTACDSAREPIPCSQASVETICPEPSETAQAGLFDDDESPVCRKRSLLFDETFVMPKVKCTEITEDFISSHIDKIEALISQGDDTSVGAAASKDSGMNRNRCGPSSECATSRVSPQLMVTNLGRGKNETPTIAALKQAKGDVKEGDTTKKDGKPSKSSQRASSKNFTDAPLASDDQSPEHDGDIEAFSYAGHSETPAGPDTRSLTVGREEFHMSLQSEDCVTDEERKKYLTCPASQKSKCFKAYVEHYYRYNDTFTFPPWVRIHEIRDRNGLRPTDESYDPSTLWVPSRSHRWAVEYRSCHFTECMQQWWYLKQDRFDQLLFFKMGRFYELFYHDACIVQEICGLRWMGSEAKPHVGFPEKSLHIYASSCVSRGFKVVVVEQTETPQQLEQRNKETGQRQNAVSRAICEIITPGTIVRPEMLTTQSKQLLLVAEASMRSTEGAASDTVEKTEKDEHSQGAMRDSGGHNPPTQLSPRASRDRLICVCSMDVSIGAVSFGLIDVTSGVGELRDLIVAVNPAEVVVDSAAATSFEDVYHMTEHMGFELTTFNCAQDLTVENVGNPKSKIVAVDHSDFLTRVKTTLGEDSGSYERLLLLLQRYLKSVMLDNLLNYCTIGHIGNDHNRCMILDGAALSQLELFSSQEGDSSLSLFGFLNKTRSAVGERMLRRWLLKPLLNARRINERSLTVEFLSRNFALCTEYQEKLSTIPDLERSFGKVLNAAAGCYKMAVYFDDDVFSKLFELHQLLEHFTTLQRHVKEFFKEAFSFGEGCPALLRDMDAGAAPVDSHCKDLLSKLHVFGTKTCTSSKGTWEQSDEIRNEISSTKSLLDQVLAEIKRTCPSAAFVHTKFRYEVELSEREYKRMSGSKASLEVTSTRAGFVRVRNDRIVSLLQKLEAQEFSLTQSELLFFQHAVKLLHEKRGVFTTLLNTAAEVDCLCSLASVAKNSTIPMVRAEVCERGDGEPYMFIRNSTHPIVCQMNPDTFVPNDVQLNTGDFLTLLLLTGPNMGGKSTLLRQTALCAIMAQMGSFVAGKYEMVFLHTDIGSECKFTVVDRIFTRLGASDNIIQGKSTFLVELEEVSSILRWASRDSLVLVDELGRGTSTFDATAIAAASLEKISSIGSRCLFTTHFQEVCEHSVNLSNVSLCHMTASFDEEERTLVFLYKLALGQCPESHGIHVAKLAGIPHHVLEMAQKVSRKFRVQKTPPAALARALLSAHERNDTEALRTYYEQLC</sequence>
<evidence type="ECO:0000256" key="7">
    <source>
        <dbReference type="SAM" id="MobiDB-lite"/>
    </source>
</evidence>
<keyword evidence="2 6" id="KW-0547">Nucleotide-binding</keyword>
<dbReference type="SUPFAM" id="SSF52540">
    <property type="entry name" value="P-loop containing nucleoside triphosphate hydrolases"/>
    <property type="match status" value="1"/>
</dbReference>
<dbReference type="Gene3D" id="3.40.1170.10">
    <property type="entry name" value="DNA repair protein MutS, domain I"/>
    <property type="match status" value="1"/>
</dbReference>
<dbReference type="InterPro" id="IPR016151">
    <property type="entry name" value="DNA_mismatch_repair_MutS_N"/>
</dbReference>
<feature type="region of interest" description="Disordered" evidence="7">
    <location>
        <begin position="501"/>
        <end position="536"/>
    </location>
</feature>
<dbReference type="Gene3D" id="3.40.50.300">
    <property type="entry name" value="P-loop containing nucleotide triphosphate hydrolases"/>
    <property type="match status" value="1"/>
</dbReference>
<keyword evidence="4 6" id="KW-0067">ATP-binding</keyword>
<dbReference type="GO" id="GO:0032301">
    <property type="term" value="C:MutSalpha complex"/>
    <property type="evidence" value="ECO:0007669"/>
    <property type="project" value="TreeGrafter"/>
</dbReference>
<dbReference type="InterPro" id="IPR007695">
    <property type="entry name" value="DNA_mismatch_repair_MutS-lik_N"/>
</dbReference>
<keyword evidence="3 6" id="KW-0227">DNA damage</keyword>
<feature type="compositionally biased region" description="Basic and acidic residues" evidence="7">
    <location>
        <begin position="508"/>
        <end position="518"/>
    </location>
</feature>
<dbReference type="PANTHER" id="PTHR11361">
    <property type="entry name" value="DNA MISMATCH REPAIR PROTEIN MUTS FAMILY MEMBER"/>
    <property type="match status" value="1"/>
</dbReference>
<comment type="caution">
    <text evidence="10">The sequence shown here is derived from an EMBL/GenBank/DDBJ whole genome shotgun (WGS) entry which is preliminary data.</text>
</comment>
<dbReference type="GO" id="GO:0140664">
    <property type="term" value="F:ATP-dependent DNA damage sensor activity"/>
    <property type="evidence" value="ECO:0007669"/>
    <property type="project" value="InterPro"/>
</dbReference>
<dbReference type="SUPFAM" id="SSF55271">
    <property type="entry name" value="DNA repair protein MutS, domain I"/>
    <property type="match status" value="1"/>
</dbReference>
<reference evidence="10" key="1">
    <citation type="journal article" date="2014" name="Nucleic Acids Res.">
        <title>The evolutionary dynamics of variant antigen genes in Babesia reveal a history of genomic innovation underlying host-parasite interaction.</title>
        <authorList>
            <person name="Jackson A.P."/>
            <person name="Otto T.D."/>
            <person name="Darby A."/>
            <person name="Ramaprasad A."/>
            <person name="Xia D."/>
            <person name="Echaide I.E."/>
            <person name="Farber M."/>
            <person name="Gahlot S."/>
            <person name="Gamble J."/>
            <person name="Gupta D."/>
            <person name="Gupta Y."/>
            <person name="Jackson L."/>
            <person name="Malandrin L."/>
            <person name="Malas T.B."/>
            <person name="Moussa E."/>
            <person name="Nair M."/>
            <person name="Reid A.J."/>
            <person name="Sanders M."/>
            <person name="Sharma J."/>
            <person name="Tracey A."/>
            <person name="Quail M.A."/>
            <person name="Weir W."/>
            <person name="Wastling J.M."/>
            <person name="Hall N."/>
            <person name="Willadsen P."/>
            <person name="Lingelbach K."/>
            <person name="Shiels B."/>
            <person name="Tait A."/>
            <person name="Berriman M."/>
            <person name="Allred D.R."/>
            <person name="Pain A."/>
        </authorList>
    </citation>
    <scope>NUCLEOTIDE SEQUENCE</scope>
    <source>
        <strain evidence="10">1802A</strain>
    </source>
</reference>
<comment type="function">
    <text evidence="6">Component of the post-replicative DNA mismatch repair system (MMR).</text>
</comment>
<proteinExistence type="inferred from homology"/>